<gene>
    <name evidence="8" type="primary">LOC108742056</name>
</gene>
<dbReference type="KEGG" id="apln:108742056"/>
<feature type="domain" description="AMP-binding enzyme C-terminal" evidence="6">
    <location>
        <begin position="455"/>
        <end position="525"/>
    </location>
</feature>
<reference evidence="8" key="1">
    <citation type="submission" date="2025-08" db="UniProtKB">
        <authorList>
            <consortium name="RefSeq"/>
        </authorList>
    </citation>
    <scope>IDENTIFICATION</scope>
    <source>
        <tissue evidence="8">Entire body</tissue>
    </source>
</reference>
<dbReference type="InterPro" id="IPR042099">
    <property type="entry name" value="ANL_N_sf"/>
</dbReference>
<dbReference type="InterPro" id="IPR025110">
    <property type="entry name" value="AMP-bd_C"/>
</dbReference>
<accession>A0A1W4XJD6</accession>
<keyword evidence="3" id="KW-0436">Ligase</keyword>
<evidence type="ECO:0000256" key="3">
    <source>
        <dbReference type="ARBA" id="ARBA00022598"/>
    </source>
</evidence>
<dbReference type="PANTHER" id="PTHR24096:SF149">
    <property type="entry name" value="AMP-BINDING DOMAIN-CONTAINING PROTEIN-RELATED"/>
    <property type="match status" value="1"/>
</dbReference>
<dbReference type="GO" id="GO:0016405">
    <property type="term" value="F:CoA-ligase activity"/>
    <property type="evidence" value="ECO:0007669"/>
    <property type="project" value="TreeGrafter"/>
</dbReference>
<evidence type="ECO:0000256" key="2">
    <source>
        <dbReference type="ARBA" id="ARBA00006432"/>
    </source>
</evidence>
<dbReference type="OrthoDB" id="10253869at2759"/>
<evidence type="ECO:0000256" key="4">
    <source>
        <dbReference type="ARBA" id="ARBA00023140"/>
    </source>
</evidence>
<dbReference type="RefSeq" id="XP_018332568.1">
    <property type="nucleotide sequence ID" value="XM_018477066.2"/>
</dbReference>
<dbReference type="SUPFAM" id="SSF56801">
    <property type="entry name" value="Acetyl-CoA synthetase-like"/>
    <property type="match status" value="1"/>
</dbReference>
<protein>
    <submittedName>
        <fullName evidence="8">4-coumarate--CoA ligase-like 7 isoform X1</fullName>
    </submittedName>
</protein>
<keyword evidence="4" id="KW-0576">Peroxisome</keyword>
<evidence type="ECO:0000313" key="7">
    <source>
        <dbReference type="Proteomes" id="UP000192223"/>
    </source>
</evidence>
<evidence type="ECO:0000259" key="5">
    <source>
        <dbReference type="Pfam" id="PF00501"/>
    </source>
</evidence>
<dbReference type="PANTHER" id="PTHR24096">
    <property type="entry name" value="LONG-CHAIN-FATTY-ACID--COA LIGASE"/>
    <property type="match status" value="1"/>
</dbReference>
<dbReference type="Gene3D" id="3.40.50.12780">
    <property type="entry name" value="N-terminal domain of ligase-like"/>
    <property type="match status" value="1"/>
</dbReference>
<sequence>MEYECEEQEEEIVFKEECLNGPLALKVGNNEGLGSFFYKTMFENMGRIYQVDSSTGKVETCGSIRERAIKIATELKHMNVTPEDIIMVCVRLHPEQATILLSIFLLGAIVAPIDPEMTLTEMKETLIKLRPKVIFCDLRNAAHIERSLMEAKLYKQVHVIHIGGDPTSKKSLDSVLVKEPDISFQPTIIQDSKKKICLIIATQGTTGSPKLVCHSDYALTYQIYLHRQIILETTSRLLSFFPLNWILQVVLCCLCYITSIVKVLPSSYSERAIVRLIHDYRIDTLIISTKDCLKIVKHDSVNDFNLDCLKNIFIGGDISTPLEIVNIHRKINGARLIQFFALTEMCGTVASFVSESFDFMSPASTGKLMPGFKIKIGDLNTRVSQPPNTWGELTITGPSAMLKYFKGNIPSSIYMEKGYFRTGDLAEYDSQGHLYVLGKVTDLKETESTKFCLLEIEEILMDHPLVSEVAVIADNKDIIACVVKVEYSNLTVKSLEEFIEQNLAPQMRPTKIKILSEFPKTNIGKTRKIILEQNYLKVPIQRSIGNLSV</sequence>
<evidence type="ECO:0000259" key="6">
    <source>
        <dbReference type="Pfam" id="PF13193"/>
    </source>
</evidence>
<evidence type="ECO:0000256" key="1">
    <source>
        <dbReference type="ARBA" id="ARBA00004275"/>
    </source>
</evidence>
<dbReference type="InParanoid" id="A0A1W4XJD6"/>
<name>A0A1W4XJD6_AGRPL</name>
<proteinExistence type="inferred from homology"/>
<dbReference type="Pfam" id="PF00501">
    <property type="entry name" value="AMP-binding"/>
    <property type="match status" value="1"/>
</dbReference>
<dbReference type="InterPro" id="IPR045851">
    <property type="entry name" value="AMP-bd_C_sf"/>
</dbReference>
<dbReference type="Proteomes" id="UP000192223">
    <property type="component" value="Unplaced"/>
</dbReference>
<dbReference type="Pfam" id="PF13193">
    <property type="entry name" value="AMP-binding_C"/>
    <property type="match status" value="1"/>
</dbReference>
<comment type="similarity">
    <text evidence="2">Belongs to the ATP-dependent AMP-binding enzyme family.</text>
</comment>
<evidence type="ECO:0000313" key="8">
    <source>
        <dbReference type="RefSeq" id="XP_018332568.1"/>
    </source>
</evidence>
<keyword evidence="7" id="KW-1185">Reference proteome</keyword>
<dbReference type="STRING" id="224129.A0A1W4XJD6"/>
<feature type="domain" description="AMP-dependent synthetase/ligase" evidence="5">
    <location>
        <begin position="55"/>
        <end position="405"/>
    </location>
</feature>
<organism evidence="7 8">
    <name type="scientific">Agrilus planipennis</name>
    <name type="common">Emerald ash borer</name>
    <name type="synonym">Agrilus marcopoli</name>
    <dbReference type="NCBI Taxonomy" id="224129"/>
    <lineage>
        <taxon>Eukaryota</taxon>
        <taxon>Metazoa</taxon>
        <taxon>Ecdysozoa</taxon>
        <taxon>Arthropoda</taxon>
        <taxon>Hexapoda</taxon>
        <taxon>Insecta</taxon>
        <taxon>Pterygota</taxon>
        <taxon>Neoptera</taxon>
        <taxon>Endopterygota</taxon>
        <taxon>Coleoptera</taxon>
        <taxon>Polyphaga</taxon>
        <taxon>Elateriformia</taxon>
        <taxon>Buprestoidea</taxon>
        <taxon>Buprestidae</taxon>
        <taxon>Agrilinae</taxon>
        <taxon>Agrilus</taxon>
    </lineage>
</organism>
<dbReference type="Gene3D" id="3.30.300.30">
    <property type="match status" value="1"/>
</dbReference>
<dbReference type="GO" id="GO:0005777">
    <property type="term" value="C:peroxisome"/>
    <property type="evidence" value="ECO:0007669"/>
    <property type="project" value="UniProtKB-SubCell"/>
</dbReference>
<dbReference type="GeneID" id="108742056"/>
<dbReference type="AlphaFoldDB" id="A0A1W4XJD6"/>
<dbReference type="InterPro" id="IPR000873">
    <property type="entry name" value="AMP-dep_synth/lig_dom"/>
</dbReference>
<comment type="subcellular location">
    <subcellularLocation>
        <location evidence="1">Peroxisome</location>
    </subcellularLocation>
</comment>